<reference evidence="1" key="1">
    <citation type="submission" date="2020-05" db="EMBL/GenBank/DDBJ databases">
        <title>Large-scale comparative analyses of tick genomes elucidate their genetic diversity and vector capacities.</title>
        <authorList>
            <person name="Jia N."/>
            <person name="Wang J."/>
            <person name="Shi W."/>
            <person name="Du L."/>
            <person name="Sun Y."/>
            <person name="Zhan W."/>
            <person name="Jiang J."/>
            <person name="Wang Q."/>
            <person name="Zhang B."/>
            <person name="Ji P."/>
            <person name="Sakyi L.B."/>
            <person name="Cui X."/>
            <person name="Yuan T."/>
            <person name="Jiang B."/>
            <person name="Yang W."/>
            <person name="Lam T.T.-Y."/>
            <person name="Chang Q."/>
            <person name="Ding S."/>
            <person name="Wang X."/>
            <person name="Zhu J."/>
            <person name="Ruan X."/>
            <person name="Zhao L."/>
            <person name="Wei J."/>
            <person name="Que T."/>
            <person name="Du C."/>
            <person name="Cheng J."/>
            <person name="Dai P."/>
            <person name="Han X."/>
            <person name="Huang E."/>
            <person name="Gao Y."/>
            <person name="Liu J."/>
            <person name="Shao H."/>
            <person name="Ye R."/>
            <person name="Li L."/>
            <person name="Wei W."/>
            <person name="Wang X."/>
            <person name="Wang C."/>
            <person name="Yang T."/>
            <person name="Huo Q."/>
            <person name="Li W."/>
            <person name="Guo W."/>
            <person name="Chen H."/>
            <person name="Zhou L."/>
            <person name="Ni X."/>
            <person name="Tian J."/>
            <person name="Zhou Y."/>
            <person name="Sheng Y."/>
            <person name="Liu T."/>
            <person name="Pan Y."/>
            <person name="Xia L."/>
            <person name="Li J."/>
            <person name="Zhao F."/>
            <person name="Cao W."/>
        </authorList>
    </citation>
    <scope>NUCLEOTIDE SEQUENCE</scope>
    <source>
        <strain evidence="1">Dsil-2018</strain>
    </source>
</reference>
<evidence type="ECO:0000313" key="2">
    <source>
        <dbReference type="Proteomes" id="UP000821865"/>
    </source>
</evidence>
<protein>
    <submittedName>
        <fullName evidence="1">Uncharacterized protein</fullName>
    </submittedName>
</protein>
<accession>A0ACB8DD60</accession>
<gene>
    <name evidence="1" type="ORF">HPB49_013486</name>
</gene>
<evidence type="ECO:0000313" key="1">
    <source>
        <dbReference type="EMBL" id="KAH7966049.1"/>
    </source>
</evidence>
<organism evidence="1 2">
    <name type="scientific">Dermacentor silvarum</name>
    <name type="common">Tick</name>
    <dbReference type="NCBI Taxonomy" id="543639"/>
    <lineage>
        <taxon>Eukaryota</taxon>
        <taxon>Metazoa</taxon>
        <taxon>Ecdysozoa</taxon>
        <taxon>Arthropoda</taxon>
        <taxon>Chelicerata</taxon>
        <taxon>Arachnida</taxon>
        <taxon>Acari</taxon>
        <taxon>Parasitiformes</taxon>
        <taxon>Ixodida</taxon>
        <taxon>Ixodoidea</taxon>
        <taxon>Ixodidae</taxon>
        <taxon>Rhipicephalinae</taxon>
        <taxon>Dermacentor</taxon>
    </lineage>
</organism>
<dbReference type="EMBL" id="CM023471">
    <property type="protein sequence ID" value="KAH7966049.1"/>
    <property type="molecule type" value="Genomic_DNA"/>
</dbReference>
<proteinExistence type="predicted"/>
<dbReference type="Proteomes" id="UP000821865">
    <property type="component" value="Chromosome 2"/>
</dbReference>
<sequence length="636" mass="68562">MTSSLVSRFTIWDYLVFCGMLVVSSAIGVYCAFVGTKKVSTDEFLMGGRQLSAFPVALSILASFMSAITLLGTASEVYLAGTQYVIICVSYCFVIPATAYFYMPVFHHLQLTSAYEYLEIRFNKVIRSMGSMTFSLQMLIYMSIVLYAPALALSQVTGISTWTSVLSIGIVCTFYTSIGGMKAVVWTDVFQIGLMFGSMIMVVLRGTIDLGGLGYVFDRASEGGRLEFFNFNPNPTERHTVFGMTIGAYFTWMSVYGVSQAMVQRYLTIPTIQGARKAIWINLPGLSFLMLTCAMAGLVIYARYHDCDPIMTKKVSSPDQLLPLYVMDVLGKFTGIPGLFVSGIFSGALRTFSFVHSTVSSGVNSLAAVTLEDVVKCYIVEDMTDRFATTLTKFLGVGIVTSLIVTFWIGIGAFYYKPAHRMARRSVMGCLQEYINVTHQDPANVTFPIVPDPYVANPSTFAPQEAYDWDRMVELGRRKKAADHVESGAINAGYVDEGAYCSPSIERIKAPDVSTIGEATAPVSAVIPAAAVITFSTAESGGAIDELVPVPAQLDLPQSLRLVSSSPAPSEPFDVICSRSASPVPALAEVSSAPQGAQPQQVTIGQQPNAIEEVAATTSTDSAQQNSEAGGAAPAN</sequence>
<comment type="caution">
    <text evidence="1">The sequence shown here is derived from an EMBL/GenBank/DDBJ whole genome shotgun (WGS) entry which is preliminary data.</text>
</comment>
<name>A0ACB8DD60_DERSI</name>
<keyword evidence="2" id="KW-1185">Reference proteome</keyword>